<accession>A0ABM7P612</accession>
<gene>
    <name evidence="2" type="ORF">PSDVSF_15640</name>
</gene>
<dbReference type="Gene3D" id="1.10.260.40">
    <property type="entry name" value="lambda repressor-like DNA-binding domains"/>
    <property type="match status" value="1"/>
</dbReference>
<sequence>MTIGKLIKTIRASQGLSQGYMAGCLGISQNYLSLVESGKKTMSAKLIEALAVLIGVSKELIYIVASEVPVELSDKERGDFIKLQKNMFSIITYEMETISCDAA</sequence>
<evidence type="ECO:0000259" key="1">
    <source>
        <dbReference type="PROSITE" id="PS50943"/>
    </source>
</evidence>
<reference evidence="2" key="1">
    <citation type="journal article" date="2022" name="Arch. Microbiol.">
        <title>Pseudodesulfovibrio sediminis sp. nov., a mesophilic and neutrophilic sulfate-reducing bacterium isolated from sediment of a brackish lake.</title>
        <authorList>
            <person name="Takahashi A."/>
            <person name="Kojima H."/>
            <person name="Watanabe M."/>
            <person name="Fukui M."/>
        </authorList>
    </citation>
    <scope>NUCLEOTIDE SEQUENCE</scope>
    <source>
        <strain evidence="2">SF6</strain>
    </source>
</reference>
<proteinExistence type="predicted"/>
<dbReference type="InterPro" id="IPR010982">
    <property type="entry name" value="Lambda_DNA-bd_dom_sf"/>
</dbReference>
<organism evidence="2 3">
    <name type="scientific">Pseudodesulfovibrio sediminis</name>
    <dbReference type="NCBI Taxonomy" id="2810563"/>
    <lineage>
        <taxon>Bacteria</taxon>
        <taxon>Pseudomonadati</taxon>
        <taxon>Thermodesulfobacteriota</taxon>
        <taxon>Desulfovibrionia</taxon>
        <taxon>Desulfovibrionales</taxon>
        <taxon>Desulfovibrionaceae</taxon>
    </lineage>
</organism>
<dbReference type="RefSeq" id="WP_229595874.1">
    <property type="nucleotide sequence ID" value="NZ_AP024485.1"/>
</dbReference>
<protein>
    <recommendedName>
        <fullName evidence="1">HTH cro/C1-type domain-containing protein</fullName>
    </recommendedName>
</protein>
<dbReference type="Proteomes" id="UP001053296">
    <property type="component" value="Chromosome"/>
</dbReference>
<dbReference type="InterPro" id="IPR001387">
    <property type="entry name" value="Cro/C1-type_HTH"/>
</dbReference>
<dbReference type="SUPFAM" id="SSF47413">
    <property type="entry name" value="lambda repressor-like DNA-binding domains"/>
    <property type="match status" value="1"/>
</dbReference>
<name>A0ABM7P612_9BACT</name>
<dbReference type="PROSITE" id="PS50943">
    <property type="entry name" value="HTH_CROC1"/>
    <property type="match status" value="1"/>
</dbReference>
<dbReference type="Pfam" id="PF13560">
    <property type="entry name" value="HTH_31"/>
    <property type="match status" value="1"/>
</dbReference>
<evidence type="ECO:0000313" key="3">
    <source>
        <dbReference type="Proteomes" id="UP001053296"/>
    </source>
</evidence>
<dbReference type="EMBL" id="AP024485">
    <property type="protein sequence ID" value="BCS88322.1"/>
    <property type="molecule type" value="Genomic_DNA"/>
</dbReference>
<dbReference type="SMART" id="SM00530">
    <property type="entry name" value="HTH_XRE"/>
    <property type="match status" value="1"/>
</dbReference>
<evidence type="ECO:0000313" key="2">
    <source>
        <dbReference type="EMBL" id="BCS88322.1"/>
    </source>
</evidence>
<feature type="domain" description="HTH cro/C1-type" evidence="1">
    <location>
        <begin position="7"/>
        <end position="61"/>
    </location>
</feature>
<keyword evidence="3" id="KW-1185">Reference proteome</keyword>
<dbReference type="CDD" id="cd00093">
    <property type="entry name" value="HTH_XRE"/>
    <property type="match status" value="1"/>
</dbReference>